<evidence type="ECO:0000313" key="3">
    <source>
        <dbReference type="EMBL" id="NYE58161.1"/>
    </source>
</evidence>
<name>A0ABX2RAF1_9THEO</name>
<dbReference type="CDD" id="cd02696">
    <property type="entry name" value="MurNAc-LAA"/>
    <property type="match status" value="1"/>
</dbReference>
<dbReference type="InterPro" id="IPR011330">
    <property type="entry name" value="Glyco_hydro/deAcase_b/a-brl"/>
</dbReference>
<dbReference type="CDD" id="cd10936">
    <property type="entry name" value="CE4_DAC2"/>
    <property type="match status" value="1"/>
</dbReference>
<dbReference type="SUPFAM" id="SSF88713">
    <property type="entry name" value="Glycoside hydrolase/deacetylase"/>
    <property type="match status" value="1"/>
</dbReference>
<gene>
    <name evidence="3" type="ORF">HDG70_001912</name>
</gene>
<organism evidence="3 4">
    <name type="scientific">Carboxydothermus ferrireducens DSM 11255</name>
    <dbReference type="NCBI Taxonomy" id="1119529"/>
    <lineage>
        <taxon>Bacteria</taxon>
        <taxon>Bacillati</taxon>
        <taxon>Bacillota</taxon>
        <taxon>Clostridia</taxon>
        <taxon>Thermoanaerobacterales</taxon>
        <taxon>Thermoanaerobacteraceae</taxon>
        <taxon>Carboxydothermus</taxon>
    </lineage>
</organism>
<dbReference type="InterPro" id="IPR002508">
    <property type="entry name" value="MurNAc-LAA_cat"/>
</dbReference>
<dbReference type="RefSeq" id="WP_051250324.1">
    <property type="nucleotide sequence ID" value="NZ_JACCBS010000003.1"/>
</dbReference>
<keyword evidence="1" id="KW-0732">Signal</keyword>
<accession>A0ABX2RAF1</accession>
<comment type="caution">
    <text evidence="3">The sequence shown here is derived from an EMBL/GenBank/DDBJ whole genome shotgun (WGS) entry which is preliminary data.</text>
</comment>
<proteinExistence type="predicted"/>
<feature type="domain" description="MurNAc-LAA" evidence="2">
    <location>
        <begin position="103"/>
        <end position="206"/>
    </location>
</feature>
<dbReference type="InterPro" id="IPR006837">
    <property type="entry name" value="Divergent_DAC"/>
</dbReference>
<dbReference type="SMART" id="SM00646">
    <property type="entry name" value="Ami_3"/>
    <property type="match status" value="1"/>
</dbReference>
<feature type="chain" id="PRO_5046129231" description="MurNAc-LAA domain-containing protein" evidence="1">
    <location>
        <begin position="24"/>
        <end position="448"/>
    </location>
</feature>
<keyword evidence="4" id="KW-1185">Reference proteome</keyword>
<dbReference type="PANTHER" id="PTHR30105:SF2">
    <property type="entry name" value="DIVERGENT POLYSACCHARIDE DEACETYLASE SUPERFAMILY"/>
    <property type="match status" value="1"/>
</dbReference>
<dbReference type="Gene3D" id="3.20.20.370">
    <property type="entry name" value="Glycoside hydrolase/deacetylase"/>
    <property type="match status" value="1"/>
</dbReference>
<dbReference type="Proteomes" id="UP000604066">
    <property type="component" value="Unassembled WGS sequence"/>
</dbReference>
<protein>
    <recommendedName>
        <fullName evidence="2">MurNAc-LAA domain-containing protein</fullName>
    </recommendedName>
</protein>
<evidence type="ECO:0000259" key="2">
    <source>
        <dbReference type="SMART" id="SM00646"/>
    </source>
</evidence>
<evidence type="ECO:0000313" key="4">
    <source>
        <dbReference type="Proteomes" id="UP000604066"/>
    </source>
</evidence>
<dbReference type="EMBL" id="JACCBS010000003">
    <property type="protein sequence ID" value="NYE58161.1"/>
    <property type="molecule type" value="Genomic_DNA"/>
</dbReference>
<dbReference type="PANTHER" id="PTHR30105">
    <property type="entry name" value="UNCHARACTERIZED YIBQ-RELATED"/>
    <property type="match status" value="1"/>
</dbReference>
<dbReference type="Gene3D" id="3.40.630.40">
    <property type="entry name" value="Zn-dependent exopeptidases"/>
    <property type="match status" value="1"/>
</dbReference>
<reference evidence="3 4" key="1">
    <citation type="submission" date="2020-07" db="EMBL/GenBank/DDBJ databases">
        <title>Genomic Encyclopedia of Type Strains, Phase III (KMG-III): the genomes of soil and plant-associated and newly described type strains.</title>
        <authorList>
            <person name="Whitman W."/>
        </authorList>
    </citation>
    <scope>NUCLEOTIDE SEQUENCE [LARGE SCALE GENOMIC DNA]</scope>
    <source>
        <strain evidence="3 4">DSM 11255</strain>
    </source>
</reference>
<evidence type="ECO:0000256" key="1">
    <source>
        <dbReference type="SAM" id="SignalP"/>
    </source>
</evidence>
<dbReference type="Pfam" id="PF01520">
    <property type="entry name" value="Amidase_3"/>
    <property type="match status" value="1"/>
</dbReference>
<feature type="signal peptide" evidence="1">
    <location>
        <begin position="1"/>
        <end position="23"/>
    </location>
</feature>
<dbReference type="Pfam" id="PF04748">
    <property type="entry name" value="Polysacc_deac_2"/>
    <property type="match status" value="1"/>
</dbReference>
<sequence>MKKLFFSLFFIIGFWGANFPAYAHLNSQPQLIVIDPGHGGIDPGAVNSWVKEKDLNLTASLYLKQFLENAGAIVTLTRNGDYDLKDLYPGPGSRQFRDIENRKKYIENLNPDFFISIHVNSGNFRKKYFGQVFYGRNPINAEFASIIQDSLNKIYNVSKSPQIADFLILSASTPGVLIEIGFIDDKRLQNSDFLKKVCQEIASSIIKCLNQKKQISQLKGESKLLIIIDDFGNNSDSLVDFLKLKLPFTAAVMPFLNNTHQEAKALYQSGNDIIIHLPMEPKSYKRSWLGPRPIMVNLTPQEITSLLIAALKENPWAIGINNHTGSRACEDEKIVKTVLSFCQKNNLAFIDSQTTPNSLFPLLGSEFGVVVLKRDIFLEVNGKEEKNIIEQLKKLQSIAQKKNLGIAIGHVGYEGGKPTANALKKVLPELQRQGFKICTLSDLIKKHP</sequence>
<dbReference type="SUPFAM" id="SSF53187">
    <property type="entry name" value="Zn-dependent exopeptidases"/>
    <property type="match status" value="1"/>
</dbReference>